<sequence length="425" mass="48989">MFRQVTLENFRTHKLTTIELYPVTLLIGNNNSGKTNLLAGIQHFSNLVGRGHSDHDFRSVSAVEDLYPHKYRLAKNEEPMSFSILWNNEDGEINYKIEIYENDNFRGYASCKEKIIVKLANSQIPQEITSGYNQPTDILELRQKIQSYSSLQEKIKEICESFFANFASTFSYHFQPTFLKGRIKDNQNEYEKKDNEINHIFENLGIKIPADLGERGENFQSILRHVKEKEQRIFSSFIAKMRTVDTSFIGVRYDSTRFSLIWEFDLGRKGTIEEFMPDVVSDGFMKIAAISLLASLRRPPALIMLEEIENGINPGNIQQLMNWIWQATSPSQDGFTTSQFILTSHSPSVLREFNQHPDHVYTVRLDKRSRQSDVRNLNTALDTLVGIGAIKDDEVEYETEENTGKQLIKIPKYQLAELWYSGTIG</sequence>
<proteinExistence type="predicted"/>
<evidence type="ECO:0000313" key="2">
    <source>
        <dbReference type="EMBL" id="MBD2567280.1"/>
    </source>
</evidence>
<dbReference type="RefSeq" id="WP_190712077.1">
    <property type="nucleotide sequence ID" value="NZ_JACJST010000003.1"/>
</dbReference>
<protein>
    <submittedName>
        <fullName evidence="2">ATP-binding protein</fullName>
    </submittedName>
</protein>
<accession>A0ABR8FEJ5</accession>
<dbReference type="Proteomes" id="UP000640531">
    <property type="component" value="Unassembled WGS sequence"/>
</dbReference>
<dbReference type="InterPro" id="IPR014555">
    <property type="entry name" value="RecF-like"/>
</dbReference>
<comment type="caution">
    <text evidence="2">The sequence shown here is derived from an EMBL/GenBank/DDBJ whole genome shotgun (WGS) entry which is preliminary data.</text>
</comment>
<dbReference type="SUPFAM" id="SSF52540">
    <property type="entry name" value="P-loop containing nucleoside triphosphate hydrolases"/>
    <property type="match status" value="1"/>
</dbReference>
<evidence type="ECO:0000313" key="3">
    <source>
        <dbReference type="Proteomes" id="UP000640531"/>
    </source>
</evidence>
<dbReference type="Pfam" id="PF13304">
    <property type="entry name" value="AAA_21"/>
    <property type="match status" value="1"/>
</dbReference>
<dbReference type="PANTHER" id="PTHR32182:SF22">
    <property type="entry name" value="ATP-DEPENDENT ENDONUCLEASE, OLD FAMILY-RELATED"/>
    <property type="match status" value="1"/>
</dbReference>
<gene>
    <name evidence="2" type="ORF">H6G59_05085</name>
</gene>
<dbReference type="EMBL" id="JACJST010000003">
    <property type="protein sequence ID" value="MBD2567280.1"/>
    <property type="molecule type" value="Genomic_DNA"/>
</dbReference>
<keyword evidence="2" id="KW-0067">ATP-binding</keyword>
<dbReference type="PANTHER" id="PTHR32182">
    <property type="entry name" value="DNA REPLICATION AND REPAIR PROTEIN RECF"/>
    <property type="match status" value="1"/>
</dbReference>
<evidence type="ECO:0000259" key="1">
    <source>
        <dbReference type="Pfam" id="PF13304"/>
    </source>
</evidence>
<dbReference type="Gene3D" id="3.40.50.300">
    <property type="entry name" value="P-loop containing nucleotide triphosphate hydrolases"/>
    <property type="match status" value="1"/>
</dbReference>
<name>A0ABR8FEJ5_9NOST</name>
<reference evidence="2 3" key="1">
    <citation type="journal article" date="2020" name="ISME J.">
        <title>Comparative genomics reveals insights into cyanobacterial evolution and habitat adaptation.</title>
        <authorList>
            <person name="Chen M.Y."/>
            <person name="Teng W.K."/>
            <person name="Zhao L."/>
            <person name="Hu C.X."/>
            <person name="Zhou Y.K."/>
            <person name="Han B.P."/>
            <person name="Song L.R."/>
            <person name="Shu W.S."/>
        </authorList>
    </citation>
    <scope>NUCLEOTIDE SEQUENCE [LARGE SCALE GENOMIC DNA]</scope>
    <source>
        <strain evidence="2 3">FACHB-196</strain>
    </source>
</reference>
<keyword evidence="2" id="KW-0547">Nucleotide-binding</keyword>
<feature type="domain" description="ATPase AAA-type core" evidence="1">
    <location>
        <begin position="23"/>
        <end position="350"/>
    </location>
</feature>
<dbReference type="PIRSF" id="PIRSF029347">
    <property type="entry name" value="RecF"/>
    <property type="match status" value="1"/>
</dbReference>
<organism evidence="2 3">
    <name type="scientific">Anabaena lutea FACHB-196</name>
    <dbReference type="NCBI Taxonomy" id="2692881"/>
    <lineage>
        <taxon>Bacteria</taxon>
        <taxon>Bacillati</taxon>
        <taxon>Cyanobacteriota</taxon>
        <taxon>Cyanophyceae</taxon>
        <taxon>Nostocales</taxon>
        <taxon>Nostocaceae</taxon>
        <taxon>Anabaena</taxon>
    </lineage>
</organism>
<keyword evidence="3" id="KW-1185">Reference proteome</keyword>
<dbReference type="InterPro" id="IPR003959">
    <property type="entry name" value="ATPase_AAA_core"/>
</dbReference>
<dbReference type="GO" id="GO:0005524">
    <property type="term" value="F:ATP binding"/>
    <property type="evidence" value="ECO:0007669"/>
    <property type="project" value="UniProtKB-KW"/>
</dbReference>
<dbReference type="InterPro" id="IPR027417">
    <property type="entry name" value="P-loop_NTPase"/>
</dbReference>